<reference evidence="13" key="1">
    <citation type="submission" date="2019-07" db="EMBL/GenBank/DDBJ databases">
        <title>Chitinimonas sp. nov., isolated from Ny-Alesund, arctica soil.</title>
        <authorList>
            <person name="Xu Q."/>
            <person name="Peng F."/>
        </authorList>
    </citation>
    <scope>NUCLEOTIDE SEQUENCE [LARGE SCALE GENOMIC DNA]</scope>
    <source>
        <strain evidence="13">R3-44</strain>
    </source>
</reference>
<dbReference type="Gene3D" id="3.40.50.300">
    <property type="entry name" value="P-loop containing nucleotide triphosphate hydrolases"/>
    <property type="match status" value="1"/>
</dbReference>
<dbReference type="Gene3D" id="3.30.70.260">
    <property type="match status" value="1"/>
</dbReference>
<evidence type="ECO:0000256" key="9">
    <source>
        <dbReference type="ARBA" id="ARBA00022970"/>
    </source>
</evidence>
<dbReference type="FunFam" id="3.40.50.300:FF:000056">
    <property type="entry name" value="Cell division ATP-binding protein FtsE"/>
    <property type="match status" value="1"/>
</dbReference>
<comment type="similarity">
    <text evidence="2">Belongs to the ABC transporter superfamily.</text>
</comment>
<dbReference type="GO" id="GO:0006865">
    <property type="term" value="P:amino acid transport"/>
    <property type="evidence" value="ECO:0007669"/>
    <property type="project" value="UniProtKB-KW"/>
</dbReference>
<keyword evidence="5" id="KW-1003">Cell membrane</keyword>
<dbReference type="GO" id="GO:0005886">
    <property type="term" value="C:plasma membrane"/>
    <property type="evidence" value="ECO:0007669"/>
    <property type="project" value="UniProtKB-ARBA"/>
</dbReference>
<keyword evidence="8" id="KW-1278">Translocase</keyword>
<dbReference type="InterPro" id="IPR003593">
    <property type="entry name" value="AAA+_ATPase"/>
</dbReference>
<dbReference type="InterPro" id="IPR017871">
    <property type="entry name" value="ABC_transporter-like_CS"/>
</dbReference>
<comment type="function">
    <text evidence="1">Part of the ABC transporter FtsEX involved in cellular division. Important for assembly or stability of the septal ring.</text>
</comment>
<dbReference type="GO" id="GO:0016887">
    <property type="term" value="F:ATP hydrolysis activity"/>
    <property type="evidence" value="ECO:0007669"/>
    <property type="project" value="InterPro"/>
</dbReference>
<evidence type="ECO:0000259" key="11">
    <source>
        <dbReference type="PROSITE" id="PS50893"/>
    </source>
</evidence>
<protein>
    <recommendedName>
        <fullName evidence="3">Cell division ATP-binding protein FtsE</fullName>
    </recommendedName>
</protein>
<gene>
    <name evidence="12" type="ORF">FNU76_08655</name>
</gene>
<dbReference type="PROSITE" id="PS00211">
    <property type="entry name" value="ABC_TRANSPORTER_1"/>
    <property type="match status" value="1"/>
</dbReference>
<organism evidence="12 13">
    <name type="scientific">Chitinimonas arctica</name>
    <dbReference type="NCBI Taxonomy" id="2594795"/>
    <lineage>
        <taxon>Bacteria</taxon>
        <taxon>Pseudomonadati</taxon>
        <taxon>Pseudomonadota</taxon>
        <taxon>Betaproteobacteria</taxon>
        <taxon>Neisseriales</taxon>
        <taxon>Chitinibacteraceae</taxon>
        <taxon>Chitinimonas</taxon>
    </lineage>
</organism>
<dbReference type="Proteomes" id="UP000317550">
    <property type="component" value="Chromosome"/>
</dbReference>
<keyword evidence="9" id="KW-0029">Amino-acid transport</keyword>
<dbReference type="Pfam" id="PF00005">
    <property type="entry name" value="ABC_tran"/>
    <property type="match status" value="1"/>
</dbReference>
<dbReference type="SUPFAM" id="SSF52540">
    <property type="entry name" value="P-loop containing nucleoside triphosphate hydrolases"/>
    <property type="match status" value="1"/>
</dbReference>
<dbReference type="InterPro" id="IPR045865">
    <property type="entry name" value="ACT-like_dom_sf"/>
</dbReference>
<dbReference type="InterPro" id="IPR003439">
    <property type="entry name" value="ABC_transporter-like_ATP-bd"/>
</dbReference>
<name>A0A516SE44_9NEIS</name>
<keyword evidence="4" id="KW-0813">Transport</keyword>
<dbReference type="InterPro" id="IPR027417">
    <property type="entry name" value="P-loop_NTPase"/>
</dbReference>
<feature type="domain" description="ABC transporter" evidence="11">
    <location>
        <begin position="2"/>
        <end position="242"/>
    </location>
</feature>
<dbReference type="PANTHER" id="PTHR43166:SF30">
    <property type="entry name" value="METHIONINE IMPORT ATP-BINDING PROTEIN METN"/>
    <property type="match status" value="1"/>
</dbReference>
<dbReference type="SMART" id="SM00930">
    <property type="entry name" value="NIL"/>
    <property type="match status" value="1"/>
</dbReference>
<dbReference type="AlphaFoldDB" id="A0A516SE44"/>
<keyword evidence="10" id="KW-0472">Membrane</keyword>
<evidence type="ECO:0000256" key="1">
    <source>
        <dbReference type="ARBA" id="ARBA00002579"/>
    </source>
</evidence>
<dbReference type="PANTHER" id="PTHR43166">
    <property type="entry name" value="AMINO ACID IMPORT ATP-BINDING PROTEIN"/>
    <property type="match status" value="1"/>
</dbReference>
<dbReference type="InterPro" id="IPR050086">
    <property type="entry name" value="MetN_ABC_transporter-like"/>
</dbReference>
<evidence type="ECO:0000256" key="3">
    <source>
        <dbReference type="ARBA" id="ARBA00020019"/>
    </source>
</evidence>
<keyword evidence="7 12" id="KW-0067">ATP-binding</keyword>
<dbReference type="InterPro" id="IPR018449">
    <property type="entry name" value="NIL_domain"/>
</dbReference>
<evidence type="ECO:0000256" key="6">
    <source>
        <dbReference type="ARBA" id="ARBA00022741"/>
    </source>
</evidence>
<evidence type="ECO:0000256" key="7">
    <source>
        <dbReference type="ARBA" id="ARBA00022840"/>
    </source>
</evidence>
<dbReference type="PROSITE" id="PS50893">
    <property type="entry name" value="ABC_TRANSPORTER_2"/>
    <property type="match status" value="1"/>
</dbReference>
<evidence type="ECO:0000256" key="5">
    <source>
        <dbReference type="ARBA" id="ARBA00022475"/>
    </source>
</evidence>
<proteinExistence type="inferred from homology"/>
<evidence type="ECO:0000313" key="13">
    <source>
        <dbReference type="Proteomes" id="UP000317550"/>
    </source>
</evidence>
<dbReference type="RefSeq" id="WP_144277823.1">
    <property type="nucleotide sequence ID" value="NZ_CP041730.1"/>
</dbReference>
<sequence length="334" mass="36381">MIALQHLSKTYRAEGRSVHALRDINLQIPQGQIFGIIGRSGAGKSSLLRSLNLLERPDSGSIRIAGEEITTLDAAGLRALRRRIGMVFQHFNLLSHRNVAGNVRFPLELAGGHTKADIEARVNELLELVGLTEQREQFPSQLSGGQKQRVGIARALATQPQLLLCDEATSALDPETTLTVLQLLLDINRRLGLTIVLITHEMAVVRAICDRVAVIDDGAIVESGPVAEVFLHPRHHATRRIVAEGAYTPLPTLGKQGATSTRLLRLTFLDGATYEPIIADVGQQLDAPINILQGSIGRIKDRPYGQLIIGFDGNAVRARRAFEARGVHVEELTA</sequence>
<evidence type="ECO:0000313" key="12">
    <source>
        <dbReference type="EMBL" id="QDQ26429.1"/>
    </source>
</evidence>
<keyword evidence="6" id="KW-0547">Nucleotide-binding</keyword>
<dbReference type="GO" id="GO:0005524">
    <property type="term" value="F:ATP binding"/>
    <property type="evidence" value="ECO:0007669"/>
    <property type="project" value="UniProtKB-KW"/>
</dbReference>
<keyword evidence="13" id="KW-1185">Reference proteome</keyword>
<evidence type="ECO:0000256" key="8">
    <source>
        <dbReference type="ARBA" id="ARBA00022967"/>
    </source>
</evidence>
<accession>A0A516SE44</accession>
<evidence type="ECO:0000256" key="2">
    <source>
        <dbReference type="ARBA" id="ARBA00005417"/>
    </source>
</evidence>
<dbReference type="OrthoDB" id="4283894at2"/>
<dbReference type="Pfam" id="PF09383">
    <property type="entry name" value="NIL"/>
    <property type="match status" value="1"/>
</dbReference>
<dbReference type="SMART" id="SM00382">
    <property type="entry name" value="AAA"/>
    <property type="match status" value="1"/>
</dbReference>
<evidence type="ECO:0000256" key="10">
    <source>
        <dbReference type="ARBA" id="ARBA00023136"/>
    </source>
</evidence>
<dbReference type="KEGG" id="cari:FNU76_08655"/>
<evidence type="ECO:0000256" key="4">
    <source>
        <dbReference type="ARBA" id="ARBA00022448"/>
    </source>
</evidence>
<dbReference type="EMBL" id="CP041730">
    <property type="protein sequence ID" value="QDQ26429.1"/>
    <property type="molecule type" value="Genomic_DNA"/>
</dbReference>
<dbReference type="SUPFAM" id="SSF55021">
    <property type="entry name" value="ACT-like"/>
    <property type="match status" value="1"/>
</dbReference>